<dbReference type="AlphaFoldDB" id="A0A9D4EPQ5"/>
<keyword evidence="2" id="KW-1185">Reference proteome</keyword>
<reference evidence="1" key="1">
    <citation type="journal article" date="2019" name="bioRxiv">
        <title>The Genome of the Zebra Mussel, Dreissena polymorpha: A Resource for Invasive Species Research.</title>
        <authorList>
            <person name="McCartney M.A."/>
            <person name="Auch B."/>
            <person name="Kono T."/>
            <person name="Mallez S."/>
            <person name="Zhang Y."/>
            <person name="Obille A."/>
            <person name="Becker A."/>
            <person name="Abrahante J.E."/>
            <person name="Garbe J."/>
            <person name="Badalamenti J.P."/>
            <person name="Herman A."/>
            <person name="Mangelson H."/>
            <person name="Liachko I."/>
            <person name="Sullivan S."/>
            <person name="Sone E.D."/>
            <person name="Koren S."/>
            <person name="Silverstein K.A.T."/>
            <person name="Beckman K.B."/>
            <person name="Gohl D.M."/>
        </authorList>
    </citation>
    <scope>NUCLEOTIDE SEQUENCE</scope>
    <source>
        <strain evidence="1">Duluth1</strain>
        <tissue evidence="1">Whole animal</tissue>
    </source>
</reference>
<sequence>MSRVVGRIDGRDVFEEVEEANDRGTLWVSGHYLDIELGTMLPLDHGRVERAMGIIPYISIG</sequence>
<evidence type="ECO:0000313" key="2">
    <source>
        <dbReference type="Proteomes" id="UP000828390"/>
    </source>
</evidence>
<dbReference type="Proteomes" id="UP000828390">
    <property type="component" value="Unassembled WGS sequence"/>
</dbReference>
<protein>
    <submittedName>
        <fullName evidence="1">Uncharacterized protein</fullName>
    </submittedName>
</protein>
<name>A0A9D4EPQ5_DREPO</name>
<evidence type="ECO:0000313" key="1">
    <source>
        <dbReference type="EMBL" id="KAH3781742.1"/>
    </source>
</evidence>
<organism evidence="1 2">
    <name type="scientific">Dreissena polymorpha</name>
    <name type="common">Zebra mussel</name>
    <name type="synonym">Mytilus polymorpha</name>
    <dbReference type="NCBI Taxonomy" id="45954"/>
    <lineage>
        <taxon>Eukaryota</taxon>
        <taxon>Metazoa</taxon>
        <taxon>Spiralia</taxon>
        <taxon>Lophotrochozoa</taxon>
        <taxon>Mollusca</taxon>
        <taxon>Bivalvia</taxon>
        <taxon>Autobranchia</taxon>
        <taxon>Heteroconchia</taxon>
        <taxon>Euheterodonta</taxon>
        <taxon>Imparidentia</taxon>
        <taxon>Neoheterodontei</taxon>
        <taxon>Myida</taxon>
        <taxon>Dreissenoidea</taxon>
        <taxon>Dreissenidae</taxon>
        <taxon>Dreissena</taxon>
    </lineage>
</organism>
<gene>
    <name evidence="1" type="ORF">DPMN_159646</name>
</gene>
<accession>A0A9D4EPQ5</accession>
<proteinExistence type="predicted"/>
<reference evidence="1" key="2">
    <citation type="submission" date="2020-11" db="EMBL/GenBank/DDBJ databases">
        <authorList>
            <person name="McCartney M.A."/>
            <person name="Auch B."/>
            <person name="Kono T."/>
            <person name="Mallez S."/>
            <person name="Becker A."/>
            <person name="Gohl D.M."/>
            <person name="Silverstein K.A.T."/>
            <person name="Koren S."/>
            <person name="Bechman K.B."/>
            <person name="Herman A."/>
            <person name="Abrahante J.E."/>
            <person name="Garbe J."/>
        </authorList>
    </citation>
    <scope>NUCLEOTIDE SEQUENCE</scope>
    <source>
        <strain evidence="1">Duluth1</strain>
        <tissue evidence="1">Whole animal</tissue>
    </source>
</reference>
<dbReference type="EMBL" id="JAIWYP010000008">
    <property type="protein sequence ID" value="KAH3781742.1"/>
    <property type="molecule type" value="Genomic_DNA"/>
</dbReference>
<comment type="caution">
    <text evidence="1">The sequence shown here is derived from an EMBL/GenBank/DDBJ whole genome shotgun (WGS) entry which is preliminary data.</text>
</comment>